<organism evidence="2">
    <name type="scientific">Pseudo-nitzschia australis</name>
    <dbReference type="NCBI Taxonomy" id="44445"/>
    <lineage>
        <taxon>Eukaryota</taxon>
        <taxon>Sar</taxon>
        <taxon>Stramenopiles</taxon>
        <taxon>Ochrophyta</taxon>
        <taxon>Bacillariophyta</taxon>
        <taxon>Bacillariophyceae</taxon>
        <taxon>Bacillariophycidae</taxon>
        <taxon>Bacillariales</taxon>
        <taxon>Bacillariaceae</taxon>
        <taxon>Pseudo-nitzschia</taxon>
    </lineage>
</organism>
<dbReference type="EMBL" id="HBIX01034536">
    <property type="protein sequence ID" value="CAE0729788.1"/>
    <property type="molecule type" value="Transcribed_RNA"/>
</dbReference>
<sequence>MNKFAIIFTLLVASLSSTAAFVTPTNVQKKHSTQLFAGEEDKDLLEIELSMPPTNSNVVARLRFPPVFPGPSEIVEVRYKLPFGLSVEPQNNLAMCTKDGPGGEKVGDVLRYTSQWTMGIPQGDGIVTTAASFSGAISWQCNMFDVMKAKDWSRVVEALTSNVESRTDEVVMIFEREIV</sequence>
<evidence type="ECO:0000256" key="1">
    <source>
        <dbReference type="SAM" id="SignalP"/>
    </source>
</evidence>
<evidence type="ECO:0000313" key="2">
    <source>
        <dbReference type="EMBL" id="CAE0729788.1"/>
    </source>
</evidence>
<keyword evidence="1" id="KW-0732">Signal</keyword>
<name>A0A7S4EQL0_9STRA</name>
<proteinExistence type="predicted"/>
<reference evidence="2" key="1">
    <citation type="submission" date="2021-01" db="EMBL/GenBank/DDBJ databases">
        <authorList>
            <person name="Corre E."/>
            <person name="Pelletier E."/>
            <person name="Niang G."/>
            <person name="Scheremetjew M."/>
            <person name="Finn R."/>
            <person name="Kale V."/>
            <person name="Holt S."/>
            <person name="Cochrane G."/>
            <person name="Meng A."/>
            <person name="Brown T."/>
            <person name="Cohen L."/>
        </authorList>
    </citation>
    <scope>NUCLEOTIDE SEQUENCE</scope>
    <source>
        <strain evidence="2">10249 10 AB</strain>
    </source>
</reference>
<accession>A0A7S4EQL0</accession>
<protein>
    <submittedName>
        <fullName evidence="2">Uncharacterized protein</fullName>
    </submittedName>
</protein>
<dbReference type="AlphaFoldDB" id="A0A7S4EQL0"/>
<feature type="chain" id="PRO_5030638827" evidence="1">
    <location>
        <begin position="21"/>
        <end position="179"/>
    </location>
</feature>
<gene>
    <name evidence="2" type="ORF">PAUS00366_LOCUS22573</name>
</gene>
<feature type="signal peptide" evidence="1">
    <location>
        <begin position="1"/>
        <end position="20"/>
    </location>
</feature>